<sequence>MATRKGFNVPKLDTTNIPSTSTISSLEIPLPYLTIPAGLSPTALFESPTLFSDISDQPPPTTGKLEFLEYLSSNTMPASCLAAFAKSEYNIFEDISEALTFKTPLESNSHHSRLVRKTRTETTWVEANNMKAKVEAMRSVAIVVMFEAKEAKTVEESSQENFLEMMEALLRLEVEQESLSASLTM</sequence>
<dbReference type="AlphaFoldDB" id="A0A8J5GV29"/>
<name>A0A8J5GV29_ZINOF</name>
<keyword evidence="2" id="KW-1185">Reference proteome</keyword>
<dbReference type="Proteomes" id="UP000734854">
    <property type="component" value="Unassembled WGS sequence"/>
</dbReference>
<accession>A0A8J5GV29</accession>
<evidence type="ECO:0000313" key="2">
    <source>
        <dbReference type="Proteomes" id="UP000734854"/>
    </source>
</evidence>
<protein>
    <submittedName>
        <fullName evidence="1">Uncharacterized protein</fullName>
    </submittedName>
</protein>
<proteinExistence type="predicted"/>
<reference evidence="1 2" key="1">
    <citation type="submission" date="2020-08" db="EMBL/GenBank/DDBJ databases">
        <title>Plant Genome Project.</title>
        <authorList>
            <person name="Zhang R.-G."/>
        </authorList>
    </citation>
    <scope>NUCLEOTIDE SEQUENCE [LARGE SCALE GENOMIC DNA]</scope>
    <source>
        <tissue evidence="1">Rhizome</tissue>
    </source>
</reference>
<evidence type="ECO:0000313" key="1">
    <source>
        <dbReference type="EMBL" id="KAG6510471.1"/>
    </source>
</evidence>
<comment type="caution">
    <text evidence="1">The sequence shown here is derived from an EMBL/GenBank/DDBJ whole genome shotgun (WGS) entry which is preliminary data.</text>
</comment>
<gene>
    <name evidence="1" type="ORF">ZIOFF_028495</name>
</gene>
<dbReference type="EMBL" id="JACMSC010000008">
    <property type="protein sequence ID" value="KAG6510471.1"/>
    <property type="molecule type" value="Genomic_DNA"/>
</dbReference>
<organism evidence="1 2">
    <name type="scientific">Zingiber officinale</name>
    <name type="common">Ginger</name>
    <name type="synonym">Amomum zingiber</name>
    <dbReference type="NCBI Taxonomy" id="94328"/>
    <lineage>
        <taxon>Eukaryota</taxon>
        <taxon>Viridiplantae</taxon>
        <taxon>Streptophyta</taxon>
        <taxon>Embryophyta</taxon>
        <taxon>Tracheophyta</taxon>
        <taxon>Spermatophyta</taxon>
        <taxon>Magnoliopsida</taxon>
        <taxon>Liliopsida</taxon>
        <taxon>Zingiberales</taxon>
        <taxon>Zingiberaceae</taxon>
        <taxon>Zingiber</taxon>
    </lineage>
</organism>